<sequence>MLTELETINNLVATFNTSTKPIDLEKMLQDVKNTINNFAEK</sequence>
<evidence type="ECO:0000313" key="1">
    <source>
        <dbReference type="EMBL" id="MDD7915357.1"/>
    </source>
</evidence>
<evidence type="ECO:0000313" key="2">
    <source>
        <dbReference type="Proteomes" id="UP001151478"/>
    </source>
</evidence>
<dbReference type="RefSeq" id="WP_265725909.1">
    <property type="nucleotide sequence ID" value="NZ_JAOSLC020000003.1"/>
</dbReference>
<reference evidence="1" key="1">
    <citation type="submission" date="2023-02" db="EMBL/GenBank/DDBJ databases">
        <title>Polaribacter ponticola sp. nov., isolated from seawater.</title>
        <authorList>
            <person name="Baek J.H."/>
            <person name="Kim J.M."/>
            <person name="Choi D.G."/>
            <person name="Jeon C.O."/>
        </authorList>
    </citation>
    <scope>NUCLEOTIDE SEQUENCE</scope>
    <source>
        <strain evidence="1">MSW5</strain>
    </source>
</reference>
<dbReference type="Proteomes" id="UP001151478">
    <property type="component" value="Unassembled WGS sequence"/>
</dbReference>
<keyword evidence="2" id="KW-1185">Reference proteome</keyword>
<gene>
    <name evidence="1" type="ORF">N5A56_013460</name>
</gene>
<dbReference type="EMBL" id="JAOSLC020000003">
    <property type="protein sequence ID" value="MDD7915357.1"/>
    <property type="molecule type" value="Genomic_DNA"/>
</dbReference>
<name>A0ABT5SB69_9FLAO</name>
<comment type="caution">
    <text evidence="1">The sequence shown here is derived from an EMBL/GenBank/DDBJ whole genome shotgun (WGS) entry which is preliminary data.</text>
</comment>
<protein>
    <submittedName>
        <fullName evidence="1">Uncharacterized protein</fullName>
    </submittedName>
</protein>
<organism evidence="1 2">
    <name type="scientific">Polaribacter ponticola</name>
    <dbReference type="NCBI Taxonomy" id="2978475"/>
    <lineage>
        <taxon>Bacteria</taxon>
        <taxon>Pseudomonadati</taxon>
        <taxon>Bacteroidota</taxon>
        <taxon>Flavobacteriia</taxon>
        <taxon>Flavobacteriales</taxon>
        <taxon>Flavobacteriaceae</taxon>
    </lineage>
</organism>
<accession>A0ABT5SB69</accession>
<proteinExistence type="predicted"/>